<proteinExistence type="predicted"/>
<sequence>MGTLLIVASLHKRDRYFFTNHTGIIYEFISTLKTWDSALEYCRKQHTDLAMIENSAKNTQVSSVIPAYTQAWIGLYRVPWTWSDMSQSTFRNWQRSSPNNYGGNQFCMAESSQHYWDDDTCNVEFPFILSCVCNYT</sequence>
<evidence type="ECO:0000259" key="1">
    <source>
        <dbReference type="PROSITE" id="PS50041"/>
    </source>
</evidence>
<dbReference type="SMART" id="SM00034">
    <property type="entry name" value="CLECT"/>
    <property type="match status" value="1"/>
</dbReference>
<dbReference type="Proteomes" id="UP000314980">
    <property type="component" value="Unassembled WGS sequence"/>
</dbReference>
<organism evidence="2 3">
    <name type="scientific">Lates calcarifer</name>
    <name type="common">Barramundi</name>
    <name type="synonym">Holocentrus calcarifer</name>
    <dbReference type="NCBI Taxonomy" id="8187"/>
    <lineage>
        <taxon>Eukaryota</taxon>
        <taxon>Metazoa</taxon>
        <taxon>Chordata</taxon>
        <taxon>Craniata</taxon>
        <taxon>Vertebrata</taxon>
        <taxon>Euteleostomi</taxon>
        <taxon>Actinopterygii</taxon>
        <taxon>Neopterygii</taxon>
        <taxon>Teleostei</taxon>
        <taxon>Neoteleostei</taxon>
        <taxon>Acanthomorphata</taxon>
        <taxon>Carangaria</taxon>
        <taxon>Carangaria incertae sedis</taxon>
        <taxon>Centropomidae</taxon>
        <taxon>Lates</taxon>
    </lineage>
</organism>
<dbReference type="Pfam" id="PF00059">
    <property type="entry name" value="Lectin_C"/>
    <property type="match status" value="1"/>
</dbReference>
<evidence type="ECO:0000313" key="3">
    <source>
        <dbReference type="Proteomes" id="UP000314980"/>
    </source>
</evidence>
<name>A0A4W6DVX8_LATCA</name>
<keyword evidence="3" id="KW-1185">Reference proteome</keyword>
<protein>
    <recommendedName>
        <fullName evidence="1">C-type lectin domain-containing protein</fullName>
    </recommendedName>
</protein>
<dbReference type="InterPro" id="IPR016187">
    <property type="entry name" value="CTDL_fold"/>
</dbReference>
<dbReference type="PANTHER" id="PTHR45784">
    <property type="entry name" value="C-TYPE LECTIN DOMAIN FAMILY 20 MEMBER A-RELATED"/>
    <property type="match status" value="1"/>
</dbReference>
<reference evidence="3" key="1">
    <citation type="submission" date="2015-09" db="EMBL/GenBank/DDBJ databases">
        <authorList>
            <person name="Sai Rama Sridatta P."/>
        </authorList>
    </citation>
    <scope>NUCLEOTIDE SEQUENCE [LARGE SCALE GENOMIC DNA]</scope>
</reference>
<reference evidence="2" key="2">
    <citation type="submission" date="2025-05" db="UniProtKB">
        <authorList>
            <consortium name="Ensembl"/>
        </authorList>
    </citation>
    <scope>IDENTIFICATION</scope>
</reference>
<dbReference type="InterPro" id="IPR016186">
    <property type="entry name" value="C-type_lectin-like/link_sf"/>
</dbReference>
<dbReference type="PROSITE" id="PS50041">
    <property type="entry name" value="C_TYPE_LECTIN_2"/>
    <property type="match status" value="1"/>
</dbReference>
<dbReference type="Gene3D" id="3.10.100.10">
    <property type="entry name" value="Mannose-Binding Protein A, subunit A"/>
    <property type="match status" value="1"/>
</dbReference>
<dbReference type="SUPFAM" id="SSF56436">
    <property type="entry name" value="C-type lectin-like"/>
    <property type="match status" value="1"/>
</dbReference>
<dbReference type="Ensembl" id="ENSLCAT00010060137.1">
    <property type="protein sequence ID" value="ENSLCAP00010058537.1"/>
    <property type="gene ID" value="ENSLCAG00010027300.1"/>
</dbReference>
<dbReference type="InterPro" id="IPR001304">
    <property type="entry name" value="C-type_lectin-like"/>
</dbReference>
<dbReference type="AlphaFoldDB" id="A0A4W6DVX8"/>
<dbReference type="GeneTree" id="ENSGT01030000234907"/>
<accession>A0A4W6DVX8</accession>
<dbReference type="PANTHER" id="PTHR45784:SF3">
    <property type="entry name" value="C-TYPE LECTIN DOMAIN FAMILY 4 MEMBER K-LIKE-RELATED"/>
    <property type="match status" value="1"/>
</dbReference>
<feature type="domain" description="C-type lectin" evidence="1">
    <location>
        <begin position="21"/>
        <end position="130"/>
    </location>
</feature>
<evidence type="ECO:0000313" key="2">
    <source>
        <dbReference type="Ensembl" id="ENSLCAP00010028937.1"/>
    </source>
</evidence>
<dbReference type="Ensembl" id="ENSLCAT00010029575.1">
    <property type="protein sequence ID" value="ENSLCAP00010028937.1"/>
    <property type="gene ID" value="ENSLCAG00010013570.1"/>
</dbReference>